<evidence type="ECO:0000256" key="2">
    <source>
        <dbReference type="ARBA" id="ARBA00011915"/>
    </source>
</evidence>
<feature type="domain" description="Enoyl-CoA hydratase/isomerase" evidence="4">
    <location>
        <begin position="1"/>
        <end position="60"/>
    </location>
</feature>
<dbReference type="InterPro" id="IPR029045">
    <property type="entry name" value="ClpP/crotonase-like_dom_sf"/>
</dbReference>
<dbReference type="GO" id="GO:0003860">
    <property type="term" value="F:3-hydroxyisobutyryl-CoA hydrolase activity"/>
    <property type="evidence" value="ECO:0007669"/>
    <property type="project" value="UniProtKB-EC"/>
</dbReference>
<evidence type="ECO:0000256" key="1">
    <source>
        <dbReference type="ARBA" id="ARBA00001709"/>
    </source>
</evidence>
<dbReference type="EC" id="3.1.2.4" evidence="2"/>
<reference evidence="5 6" key="1">
    <citation type="submission" date="2013-12" db="EMBL/GenBank/DDBJ databases">
        <title>The Genome Sequence of Bartonella quintana JK 73.</title>
        <authorList>
            <consortium name="The Broad Institute Genomics Platform"/>
            <consortium name="The Broad Institute Genome Sequencing Center for Infectious Disease"/>
            <person name="Feldgarden M."/>
            <person name="Kirby J."/>
            <person name="Birtles R."/>
            <person name="Dasch G."/>
            <person name="Hendrix L."/>
            <person name="Koehler J."/>
            <person name="Kosoy M."/>
            <person name="Young S."/>
            <person name="Zeng Q."/>
            <person name="Gargeya S."/>
            <person name="Fitzgerald M."/>
            <person name="Abouelleil A."/>
            <person name="Alvarado L."/>
            <person name="Chapman S.B."/>
            <person name="Gainer-Dewar J."/>
            <person name="Goldberg J."/>
            <person name="Griggs A."/>
            <person name="Gujja S."/>
            <person name="Hansen M."/>
            <person name="Howarth C."/>
            <person name="Imamovic A."/>
            <person name="Ireland A."/>
            <person name="Larimer J."/>
            <person name="McCowan C."/>
            <person name="Murphy C."/>
            <person name="Pearson M."/>
            <person name="Poon T.W."/>
            <person name="Priest M."/>
            <person name="Roberts A."/>
            <person name="Saif S."/>
            <person name="Shea T."/>
            <person name="Sykes S."/>
            <person name="Wortman J."/>
            <person name="Nusbaum C."/>
            <person name="Birren B."/>
        </authorList>
    </citation>
    <scope>NUCLEOTIDE SEQUENCE [LARGE SCALE GENOMIC DNA]</scope>
    <source>
        <strain evidence="5 6">JK 73</strain>
    </source>
</reference>
<dbReference type="InterPro" id="IPR045004">
    <property type="entry name" value="ECH_dom"/>
</dbReference>
<dbReference type="EMBL" id="AZZX01000009">
    <property type="protein sequence ID" value="ETS16003.1"/>
    <property type="molecule type" value="Genomic_DNA"/>
</dbReference>
<dbReference type="PATRIC" id="fig|1402976.3.peg.1172"/>
<dbReference type="Proteomes" id="UP000018945">
    <property type="component" value="Unassembled WGS sequence"/>
</dbReference>
<dbReference type="Gene3D" id="3.90.226.10">
    <property type="entry name" value="2-enoyl-CoA Hydratase, Chain A, domain 1"/>
    <property type="match status" value="1"/>
</dbReference>
<comment type="catalytic activity">
    <reaction evidence="1">
        <text>3-hydroxy-2-methylpropanoyl-CoA + H2O = 3-hydroxy-2-methylpropanoate + CoA + H(+)</text>
        <dbReference type="Rhea" id="RHEA:20888"/>
        <dbReference type="ChEBI" id="CHEBI:11805"/>
        <dbReference type="ChEBI" id="CHEBI:15377"/>
        <dbReference type="ChEBI" id="CHEBI:15378"/>
        <dbReference type="ChEBI" id="CHEBI:57287"/>
        <dbReference type="ChEBI" id="CHEBI:57340"/>
        <dbReference type="EC" id="3.1.2.4"/>
    </reaction>
</comment>
<dbReference type="HOGENOM" id="CLU_190476_0_0_5"/>
<evidence type="ECO:0000313" key="6">
    <source>
        <dbReference type="Proteomes" id="UP000018945"/>
    </source>
</evidence>
<gene>
    <name evidence="5" type="ORF">Q649_00958</name>
</gene>
<evidence type="ECO:0000259" key="4">
    <source>
        <dbReference type="Pfam" id="PF16113"/>
    </source>
</evidence>
<evidence type="ECO:0000256" key="3">
    <source>
        <dbReference type="ARBA" id="ARBA00022801"/>
    </source>
</evidence>
<comment type="caution">
    <text evidence="5">The sequence shown here is derived from an EMBL/GenBank/DDBJ whole genome shotgun (WGS) entry which is preliminary data.</text>
</comment>
<keyword evidence="3" id="KW-0378">Hydrolase</keyword>
<accession>W3TZN2</accession>
<dbReference type="PANTHER" id="PTHR43176:SF3">
    <property type="entry name" value="3-HYDROXYISOBUTYRYL-COA HYDROLASE, MITOCHONDRIAL"/>
    <property type="match status" value="1"/>
</dbReference>
<dbReference type="SUPFAM" id="SSF52096">
    <property type="entry name" value="ClpP/crotonase"/>
    <property type="match status" value="1"/>
</dbReference>
<dbReference type="InterPro" id="IPR032259">
    <property type="entry name" value="HIBYL-CoA-H"/>
</dbReference>
<name>W3TZN2_BARQI</name>
<evidence type="ECO:0000313" key="5">
    <source>
        <dbReference type="EMBL" id="ETS16003.1"/>
    </source>
</evidence>
<dbReference type="PANTHER" id="PTHR43176">
    <property type="entry name" value="3-HYDROXYISOBUTYRYL-COA HYDROLASE-RELATED"/>
    <property type="match status" value="1"/>
</dbReference>
<dbReference type="GO" id="GO:0006574">
    <property type="term" value="P:L-valine catabolic process"/>
    <property type="evidence" value="ECO:0007669"/>
    <property type="project" value="TreeGrafter"/>
</dbReference>
<sequence>MHGSHRIVTENTLFAMPEASTSFFLPSLLDCFGVYLALTGTQIQWGDCLNLGLATHTVLEVDSS</sequence>
<proteinExistence type="predicted"/>
<protein>
    <recommendedName>
        <fullName evidence="2">3-hydroxyisobutyryl-CoA hydrolase</fullName>
        <ecNumber evidence="2">3.1.2.4</ecNumber>
    </recommendedName>
</protein>
<dbReference type="AlphaFoldDB" id="W3TZN2"/>
<dbReference type="Pfam" id="PF16113">
    <property type="entry name" value="ECH_2"/>
    <property type="match status" value="1"/>
</dbReference>
<organism evidence="5 6">
    <name type="scientific">Bartonella quintana JK 73</name>
    <dbReference type="NCBI Taxonomy" id="1402976"/>
    <lineage>
        <taxon>Bacteria</taxon>
        <taxon>Pseudomonadati</taxon>
        <taxon>Pseudomonadota</taxon>
        <taxon>Alphaproteobacteria</taxon>
        <taxon>Hyphomicrobiales</taxon>
        <taxon>Bartonellaceae</taxon>
        <taxon>Bartonella</taxon>
    </lineage>
</organism>